<dbReference type="AlphaFoldDB" id="A0AAD2E4R0"/>
<dbReference type="Gene3D" id="2.40.70.10">
    <property type="entry name" value="Acid Proteases"/>
    <property type="match status" value="1"/>
</dbReference>
<dbReference type="EMBL" id="OU503050">
    <property type="protein sequence ID" value="CAI9777219.1"/>
    <property type="molecule type" value="Genomic_DNA"/>
</dbReference>
<reference evidence="1" key="1">
    <citation type="submission" date="2023-05" db="EMBL/GenBank/DDBJ databases">
        <authorList>
            <person name="Huff M."/>
        </authorList>
    </citation>
    <scope>NUCLEOTIDE SEQUENCE</scope>
</reference>
<dbReference type="PANTHER" id="PTHR33067:SF9">
    <property type="entry name" value="RNA-DIRECTED DNA POLYMERASE"/>
    <property type="match status" value="1"/>
</dbReference>
<evidence type="ECO:0000313" key="2">
    <source>
        <dbReference type="Proteomes" id="UP000834106"/>
    </source>
</evidence>
<accession>A0AAD2E4R0</accession>
<proteinExistence type="predicted"/>
<protein>
    <recommendedName>
        <fullName evidence="3">Aspartic peptidase DDI1-type domain-containing protein</fullName>
    </recommendedName>
</protein>
<dbReference type="Proteomes" id="UP000834106">
    <property type="component" value="Chromosome 15"/>
</dbReference>
<name>A0AAD2E4R0_9LAMI</name>
<dbReference type="InterPro" id="IPR021109">
    <property type="entry name" value="Peptidase_aspartic_dom_sf"/>
</dbReference>
<evidence type="ECO:0000313" key="1">
    <source>
        <dbReference type="EMBL" id="CAI9777219.1"/>
    </source>
</evidence>
<dbReference type="CDD" id="cd00303">
    <property type="entry name" value="retropepsin_like"/>
    <property type="match status" value="1"/>
</dbReference>
<organism evidence="1 2">
    <name type="scientific">Fraxinus pennsylvanica</name>
    <dbReference type="NCBI Taxonomy" id="56036"/>
    <lineage>
        <taxon>Eukaryota</taxon>
        <taxon>Viridiplantae</taxon>
        <taxon>Streptophyta</taxon>
        <taxon>Embryophyta</taxon>
        <taxon>Tracheophyta</taxon>
        <taxon>Spermatophyta</taxon>
        <taxon>Magnoliopsida</taxon>
        <taxon>eudicotyledons</taxon>
        <taxon>Gunneridae</taxon>
        <taxon>Pentapetalae</taxon>
        <taxon>asterids</taxon>
        <taxon>lamiids</taxon>
        <taxon>Lamiales</taxon>
        <taxon>Oleaceae</taxon>
        <taxon>Oleeae</taxon>
        <taxon>Fraxinus</taxon>
    </lineage>
</organism>
<keyword evidence="2" id="KW-1185">Reference proteome</keyword>
<evidence type="ECO:0008006" key="3">
    <source>
        <dbReference type="Google" id="ProtNLM"/>
    </source>
</evidence>
<dbReference type="PANTHER" id="PTHR33067">
    <property type="entry name" value="RNA-DIRECTED DNA POLYMERASE-RELATED"/>
    <property type="match status" value="1"/>
</dbReference>
<sequence>MTSYAKFLKDVLSNRRKLEKHEIVMLTEECSVRIQKKVPPKLKDHGSFTVPCTIENYHFDKALCDLGASTNLIPFFIFRKLDLGEVKVTAVTLQLVDRSLTHPRGIIEDVLIKVGKIIFPADFLILDMEKDNGVAFILG</sequence>
<gene>
    <name evidence="1" type="ORF">FPE_LOCUS24649</name>
</gene>